<sequence>MRPILLKGHSRSLTMIKYNREGDLLISCAKDHTPNLWYSDTGERIGTYVGHSGAVWACDISYHSDKLLTAAADASVKLWDVQTGEELFSFDHTGPARSVNFSTGDQFFVSVADKFSDHPASVFVYELAKDVADQQSEPILTITNHGHEGRITGAYWMPLNKAIMTTGGDGSIKLFNPKTGELIESHKIHTGEITNVTFNKTKTLAITSSKDNTAKLLDVETMKILKVYETDRPVNSAAISPIKEHVVLGGGQEAMSVTTTSGRVGKFEARFFHMVFQEEFGRVKGHFGPINTIAFHPNGKSYASGAEDGYVRLHHFDSDYLKLDVQNTLAETQSKMEEAMHFLDGLKDKYLHQVEQAIEDWDFQDFSPDKRCALLDNEEEINERDDQNPEKSIKQIRKPRESWVGLSPDAKLENYDCGHTADNASSYEAKLVAICTPLGGIQGIPDADSVQRLLTQIPHLDAVKLSAAFAERLQDDIAQQNWQVRARALLLMQMLVEIKPFAARYIPVFQANPALLQQVDTLRMGTHKQVIREGARKFLSLIQSNGMNPNLLAKGSPTAKPHVRHVQLRSTDKKKMNTKPAPTVQTQSRVFRPPVMSKATSLVIQYPRPSLVISPKVSQAARASWVRRNSIQKAEEDANLMPFQKIQPPTGSQDVNHAWMNTGMAPSAITVGGGSSYSSRFDNGSISAFSFVQ</sequence>
<dbReference type="PROSITE" id="PS50082">
    <property type="entry name" value="WD_REPEATS_2"/>
    <property type="match status" value="5"/>
</dbReference>
<comment type="subcellular location">
    <subcellularLocation>
        <location evidence="7">Cytoplasm</location>
    </subcellularLocation>
</comment>
<dbReference type="EMBL" id="MBAD02002234">
    <property type="protein sequence ID" value="RLN48943.1"/>
    <property type="molecule type" value="Genomic_DNA"/>
</dbReference>
<evidence type="ECO:0000256" key="3">
    <source>
        <dbReference type="ARBA" id="ARBA00022574"/>
    </source>
</evidence>
<organism evidence="10 11">
    <name type="scientific">Phytophthora kernoviae</name>
    <dbReference type="NCBI Taxonomy" id="325452"/>
    <lineage>
        <taxon>Eukaryota</taxon>
        <taxon>Sar</taxon>
        <taxon>Stramenopiles</taxon>
        <taxon>Oomycota</taxon>
        <taxon>Peronosporomycetes</taxon>
        <taxon>Peronosporales</taxon>
        <taxon>Peronosporaceae</taxon>
        <taxon>Phytophthora</taxon>
    </lineage>
</organism>
<keyword evidence="5 7" id="KW-0648">Protein biosynthesis</keyword>
<dbReference type="PANTHER" id="PTHR19877">
    <property type="entry name" value="EUKARYOTIC TRANSLATION INITIATION FACTOR 3 SUBUNIT I"/>
    <property type="match status" value="1"/>
</dbReference>
<dbReference type="InterPro" id="IPR001680">
    <property type="entry name" value="WD40_rpt"/>
</dbReference>
<feature type="repeat" description="WD" evidence="8">
    <location>
        <begin position="186"/>
        <end position="227"/>
    </location>
</feature>
<comment type="similarity">
    <text evidence="6">Belongs to the WD repeat STRAP family.</text>
</comment>
<feature type="repeat" description="WD" evidence="8">
    <location>
        <begin position="144"/>
        <end position="185"/>
    </location>
</feature>
<reference evidence="11 12" key="1">
    <citation type="submission" date="2018-07" db="EMBL/GenBank/DDBJ databases">
        <title>Genome sequencing of oomycete isolates from Chile give support for New Zealand origin for Phytophthora kernoviae and make available the first Nothophytophthora sp. genome.</title>
        <authorList>
            <person name="Studholme D.J."/>
            <person name="Sanfuentes E."/>
            <person name="Panda P."/>
            <person name="Hill R."/>
            <person name="Sambles C."/>
            <person name="Grant M."/>
            <person name="Williams N.M."/>
            <person name="Mcdougal R.L."/>
        </authorList>
    </citation>
    <scope>NUCLEOTIDE SEQUENCE [LARGE SCALE GENOMIC DNA]</scope>
    <source>
        <strain evidence="10">Chile6</strain>
        <strain evidence="9">Chile7</strain>
    </source>
</reference>
<dbReference type="EMBL" id="MBDO02000274">
    <property type="protein sequence ID" value="RLN58175.1"/>
    <property type="molecule type" value="Genomic_DNA"/>
</dbReference>
<evidence type="ECO:0000256" key="1">
    <source>
        <dbReference type="ARBA" id="ARBA00022490"/>
    </source>
</evidence>
<gene>
    <name evidence="9" type="ORF">BBJ29_008169</name>
    <name evidence="10" type="ORF">BBP00_00007139</name>
</gene>
<feature type="repeat" description="WD" evidence="8">
    <location>
        <begin position="6"/>
        <end position="47"/>
    </location>
</feature>
<protein>
    <recommendedName>
        <fullName evidence="7">Eukaryotic translation initiation factor 3 subunit I</fullName>
        <shortName evidence="7">eIF3i</shortName>
    </recommendedName>
</protein>
<evidence type="ECO:0000256" key="2">
    <source>
        <dbReference type="ARBA" id="ARBA00022540"/>
    </source>
</evidence>
<comment type="similarity">
    <text evidence="7">Belongs to the eIF-3 subunit I family.</text>
</comment>
<evidence type="ECO:0000313" key="12">
    <source>
        <dbReference type="Proteomes" id="UP000284657"/>
    </source>
</evidence>
<dbReference type="InterPro" id="IPR036322">
    <property type="entry name" value="WD40_repeat_dom_sf"/>
</dbReference>
<keyword evidence="3 8" id="KW-0853">WD repeat</keyword>
<keyword evidence="1 7" id="KW-0963">Cytoplasm</keyword>
<dbReference type="GO" id="GO:0003723">
    <property type="term" value="F:RNA binding"/>
    <property type="evidence" value="ECO:0007669"/>
    <property type="project" value="TreeGrafter"/>
</dbReference>
<dbReference type="HAMAP" id="MF_03008">
    <property type="entry name" value="eIF3i"/>
    <property type="match status" value="1"/>
</dbReference>
<dbReference type="PANTHER" id="PTHR19877:SF1">
    <property type="entry name" value="EUKARYOTIC TRANSLATION INITIATION FACTOR 3 SUBUNIT I"/>
    <property type="match status" value="1"/>
</dbReference>
<comment type="function">
    <text evidence="7">Component of the eukaryotic translation initiation factor 3 (eIF-3) complex, which is involved in protein synthesis of a specialized repertoire of mRNAs and, together with other initiation factors, stimulates binding of mRNA and methionyl-tRNAi to the 40S ribosome. The eIF-3 complex specifically targets and initiates translation of a subset of mRNAs involved in cell proliferation.</text>
</comment>
<keyword evidence="2 7" id="KW-0396">Initiation factor</keyword>
<dbReference type="GO" id="GO:0001732">
    <property type="term" value="P:formation of cytoplasmic translation initiation complex"/>
    <property type="evidence" value="ECO:0007669"/>
    <property type="project" value="UniProtKB-UniRule"/>
</dbReference>
<evidence type="ECO:0000256" key="6">
    <source>
        <dbReference type="ARBA" id="ARBA00038394"/>
    </source>
</evidence>
<dbReference type="GO" id="GO:0003743">
    <property type="term" value="F:translation initiation factor activity"/>
    <property type="evidence" value="ECO:0007669"/>
    <property type="project" value="UniProtKB-UniRule"/>
</dbReference>
<dbReference type="InterPro" id="IPR015943">
    <property type="entry name" value="WD40/YVTN_repeat-like_dom_sf"/>
</dbReference>
<dbReference type="Gene3D" id="2.130.10.10">
    <property type="entry name" value="YVTN repeat-like/Quinoprotein amine dehydrogenase"/>
    <property type="match status" value="1"/>
</dbReference>
<dbReference type="OrthoDB" id="24966at2759"/>
<feature type="repeat" description="WD" evidence="8">
    <location>
        <begin position="283"/>
        <end position="313"/>
    </location>
</feature>
<evidence type="ECO:0000256" key="5">
    <source>
        <dbReference type="ARBA" id="ARBA00022917"/>
    </source>
</evidence>
<dbReference type="GO" id="GO:0016282">
    <property type="term" value="C:eukaryotic 43S preinitiation complex"/>
    <property type="evidence" value="ECO:0007669"/>
    <property type="project" value="UniProtKB-UniRule"/>
</dbReference>
<dbReference type="InterPro" id="IPR019775">
    <property type="entry name" value="WD40_repeat_CS"/>
</dbReference>
<proteinExistence type="inferred from homology"/>
<name>A0A3F2RJP3_9STRA</name>
<evidence type="ECO:0000256" key="7">
    <source>
        <dbReference type="HAMAP-Rule" id="MF_03008"/>
    </source>
</evidence>
<dbReference type="SUPFAM" id="SSF50978">
    <property type="entry name" value="WD40 repeat-like"/>
    <property type="match status" value="1"/>
</dbReference>
<dbReference type="GO" id="GO:0033290">
    <property type="term" value="C:eukaryotic 48S preinitiation complex"/>
    <property type="evidence" value="ECO:0007669"/>
    <property type="project" value="UniProtKB-UniRule"/>
</dbReference>
<dbReference type="AlphaFoldDB" id="A0A3F2RJP3"/>
<comment type="caution">
    <text evidence="10">The sequence shown here is derived from an EMBL/GenBank/DDBJ whole genome shotgun (WGS) entry which is preliminary data.</text>
</comment>
<evidence type="ECO:0000313" key="11">
    <source>
        <dbReference type="Proteomes" id="UP000277300"/>
    </source>
</evidence>
<dbReference type="PROSITE" id="PS00678">
    <property type="entry name" value="WD_REPEATS_1"/>
    <property type="match status" value="1"/>
</dbReference>
<dbReference type="CDD" id="cd00200">
    <property type="entry name" value="WD40"/>
    <property type="match status" value="1"/>
</dbReference>
<dbReference type="Proteomes" id="UP000284657">
    <property type="component" value="Unassembled WGS sequence"/>
</dbReference>
<dbReference type="PROSITE" id="PS50294">
    <property type="entry name" value="WD_REPEATS_REGION"/>
    <property type="match status" value="3"/>
</dbReference>
<evidence type="ECO:0000256" key="4">
    <source>
        <dbReference type="ARBA" id="ARBA00022737"/>
    </source>
</evidence>
<comment type="subunit">
    <text evidence="7">Component of the eukaryotic translation initiation factor 3 (eIF-3) complex.</text>
</comment>
<dbReference type="Pfam" id="PF24805">
    <property type="entry name" value="EIF3I"/>
    <property type="match status" value="1"/>
</dbReference>
<keyword evidence="4" id="KW-0677">Repeat</keyword>
<dbReference type="SMART" id="SM00320">
    <property type="entry name" value="WD40"/>
    <property type="match status" value="7"/>
</dbReference>
<evidence type="ECO:0000256" key="8">
    <source>
        <dbReference type="PROSITE-ProRule" id="PRU00221"/>
    </source>
</evidence>
<evidence type="ECO:0000313" key="9">
    <source>
        <dbReference type="EMBL" id="RLN48943.1"/>
    </source>
</evidence>
<accession>A0A3F2RJP3</accession>
<dbReference type="InterPro" id="IPR027525">
    <property type="entry name" value="eIF3i"/>
</dbReference>
<evidence type="ECO:0000313" key="10">
    <source>
        <dbReference type="EMBL" id="RLN58175.1"/>
    </source>
</evidence>
<dbReference type="GO" id="GO:0071541">
    <property type="term" value="C:eukaryotic translation initiation factor 3 complex, eIF3m"/>
    <property type="evidence" value="ECO:0007669"/>
    <property type="project" value="TreeGrafter"/>
</dbReference>
<feature type="repeat" description="WD" evidence="8">
    <location>
        <begin position="48"/>
        <end position="89"/>
    </location>
</feature>
<dbReference type="Proteomes" id="UP000277300">
    <property type="component" value="Unassembled WGS sequence"/>
</dbReference>